<keyword evidence="4" id="KW-1185">Reference proteome</keyword>
<keyword evidence="2" id="KW-0732">Signal</keyword>
<gene>
    <name evidence="3" type="ORF">Purlil1_6217</name>
</gene>
<feature type="signal peptide" evidence="2">
    <location>
        <begin position="1"/>
        <end position="25"/>
    </location>
</feature>
<organism evidence="3 4">
    <name type="scientific">Purpureocillium lilacinum</name>
    <name type="common">Paecilomyces lilacinus</name>
    <dbReference type="NCBI Taxonomy" id="33203"/>
    <lineage>
        <taxon>Eukaryota</taxon>
        <taxon>Fungi</taxon>
        <taxon>Dikarya</taxon>
        <taxon>Ascomycota</taxon>
        <taxon>Pezizomycotina</taxon>
        <taxon>Sordariomycetes</taxon>
        <taxon>Hypocreomycetidae</taxon>
        <taxon>Hypocreales</taxon>
        <taxon>Ophiocordycipitaceae</taxon>
        <taxon>Purpureocillium</taxon>
    </lineage>
</organism>
<evidence type="ECO:0000313" key="4">
    <source>
        <dbReference type="Proteomes" id="UP001287286"/>
    </source>
</evidence>
<feature type="chain" id="PRO_5047053514" evidence="2">
    <location>
        <begin position="26"/>
        <end position="412"/>
    </location>
</feature>
<reference evidence="3 4" key="1">
    <citation type="journal article" date="2024" name="Microbiol. Resour. Announc.">
        <title>Genome annotations for the ascomycete fungi Trichoderma harzianum, Trichoderma aggressivum, and Purpureocillium lilacinum.</title>
        <authorList>
            <person name="Beijen E.P.W."/>
            <person name="Ohm R.A."/>
        </authorList>
    </citation>
    <scope>NUCLEOTIDE SEQUENCE [LARGE SCALE GENOMIC DNA]</scope>
    <source>
        <strain evidence="3 4">CBS 150709</strain>
    </source>
</reference>
<dbReference type="Proteomes" id="UP001287286">
    <property type="component" value="Unassembled WGS sequence"/>
</dbReference>
<protein>
    <submittedName>
        <fullName evidence="3">Uncharacterized protein</fullName>
    </submittedName>
</protein>
<evidence type="ECO:0000313" key="3">
    <source>
        <dbReference type="EMBL" id="KAK4089648.1"/>
    </source>
</evidence>
<evidence type="ECO:0000256" key="2">
    <source>
        <dbReference type="SAM" id="SignalP"/>
    </source>
</evidence>
<feature type="region of interest" description="Disordered" evidence="1">
    <location>
        <begin position="337"/>
        <end position="389"/>
    </location>
</feature>
<comment type="caution">
    <text evidence="3">The sequence shown here is derived from an EMBL/GenBank/DDBJ whole genome shotgun (WGS) entry which is preliminary data.</text>
</comment>
<proteinExistence type="predicted"/>
<feature type="compositionally biased region" description="Low complexity" evidence="1">
    <location>
        <begin position="347"/>
        <end position="389"/>
    </location>
</feature>
<dbReference type="EMBL" id="JAWRVI010000019">
    <property type="protein sequence ID" value="KAK4089648.1"/>
    <property type="molecule type" value="Genomic_DNA"/>
</dbReference>
<name>A0ABR0C149_PURLI</name>
<sequence length="412" mass="42168">MTGGGWWPWRWLSFLSLPRRHGVLSATAATAGRLCGLQRGCIGWSRGLFFVAPKVAATSHHRNLGRRRQDEVSSPLRPSVAVAVARPGRGAPDEGASSWRRSTSSESSWWRGFYSLPSAALLHTCSIGLAPLVDRRLCLPVARSLARSLIPPAHRTLHAFARFIYLKSPSKSPRSKNMARSLAALLAAAVAGAAGVAAADGSTTTIPVLLPMFDKQKLVGSVVDADSTLTTFAVACAPGVKADECGFPGTFTVLQGPSTWSLSLGVSMGDDTDVTVATQDSNCKFDAAKDVATCVGSLTERVSNSDMHTTVSEVITGYKTLMIPVTVTAGVDKLSAAPGATQTGSQATPTGTAASTMSTAASATASGSGSKTGSSASATGSPSSTTNAAGPMVTQNAVLAGVAAVVGGAMML</sequence>
<evidence type="ECO:0000256" key="1">
    <source>
        <dbReference type="SAM" id="MobiDB-lite"/>
    </source>
</evidence>
<accession>A0ABR0C149</accession>
<dbReference type="PANTHER" id="PTHR40640:SF1">
    <property type="entry name" value="ANCHORED GLYCOPROTEIN, PUTATIVE (AFU_ORTHOLOGUE AFUA_8G04860)-RELATED"/>
    <property type="match status" value="1"/>
</dbReference>
<dbReference type="PANTHER" id="PTHR40640">
    <property type="entry name" value="ANCHORED GLYCOPROTEIN, PUTATIVE (AFU_ORTHOLOGUE AFUA_8G04860)-RELATED"/>
    <property type="match status" value="1"/>
</dbReference>